<dbReference type="Pfam" id="PF01250">
    <property type="entry name" value="Ribosomal_S6"/>
    <property type="match status" value="1"/>
</dbReference>
<organism evidence="8 9">
    <name type="scientific">Saxophila tyrrhenica</name>
    <dbReference type="NCBI Taxonomy" id="1690608"/>
    <lineage>
        <taxon>Eukaryota</taxon>
        <taxon>Fungi</taxon>
        <taxon>Dikarya</taxon>
        <taxon>Ascomycota</taxon>
        <taxon>Pezizomycotina</taxon>
        <taxon>Dothideomycetes</taxon>
        <taxon>Dothideomycetidae</taxon>
        <taxon>Mycosphaerellales</taxon>
        <taxon>Extremaceae</taxon>
        <taxon>Saxophila</taxon>
    </lineage>
</organism>
<dbReference type="GO" id="GO:0070181">
    <property type="term" value="F:small ribosomal subunit rRNA binding"/>
    <property type="evidence" value="ECO:0007669"/>
    <property type="project" value="TreeGrafter"/>
</dbReference>
<dbReference type="InterPro" id="IPR014717">
    <property type="entry name" value="Transl_elong_EF1B/ribsomal_bS6"/>
</dbReference>
<dbReference type="RefSeq" id="XP_064657286.1">
    <property type="nucleotide sequence ID" value="XM_064804516.1"/>
</dbReference>
<evidence type="ECO:0000256" key="3">
    <source>
        <dbReference type="ARBA" id="ARBA00022980"/>
    </source>
</evidence>
<keyword evidence="5" id="KW-0687">Ribonucleoprotein</keyword>
<dbReference type="FunFam" id="3.30.70.60:FF:000007">
    <property type="entry name" value="37S ribosomal protein Mrp17"/>
    <property type="match status" value="1"/>
</dbReference>
<evidence type="ECO:0000256" key="4">
    <source>
        <dbReference type="ARBA" id="ARBA00023128"/>
    </source>
</evidence>
<dbReference type="GO" id="GO:0006412">
    <property type="term" value="P:translation"/>
    <property type="evidence" value="ECO:0007669"/>
    <property type="project" value="InterPro"/>
</dbReference>
<evidence type="ECO:0000256" key="6">
    <source>
        <dbReference type="ARBA" id="ARBA00035170"/>
    </source>
</evidence>
<evidence type="ECO:0000256" key="2">
    <source>
        <dbReference type="ARBA" id="ARBA00009512"/>
    </source>
</evidence>
<dbReference type="EMBL" id="JAVRRT010000011">
    <property type="protein sequence ID" value="KAK5167580.1"/>
    <property type="molecule type" value="Genomic_DNA"/>
</dbReference>
<dbReference type="PANTHER" id="PTHR21011:SF1">
    <property type="entry name" value="SMALL RIBOSOMAL SUBUNIT PROTEIN BS6M"/>
    <property type="match status" value="1"/>
</dbReference>
<evidence type="ECO:0000256" key="5">
    <source>
        <dbReference type="ARBA" id="ARBA00023274"/>
    </source>
</evidence>
<evidence type="ECO:0000256" key="7">
    <source>
        <dbReference type="ARBA" id="ARBA00037226"/>
    </source>
</evidence>
<dbReference type="GO" id="GO:0005763">
    <property type="term" value="C:mitochondrial small ribosomal subunit"/>
    <property type="evidence" value="ECO:0007669"/>
    <property type="project" value="TreeGrafter"/>
</dbReference>
<evidence type="ECO:0000256" key="1">
    <source>
        <dbReference type="ARBA" id="ARBA00004173"/>
    </source>
</evidence>
<dbReference type="SUPFAM" id="SSF54995">
    <property type="entry name" value="Ribosomal protein S6"/>
    <property type="match status" value="1"/>
</dbReference>
<comment type="function">
    <text evidence="7">Component of the mitochondrial ribosome (mitoribosome), a dedicated translation machinery responsible for the synthesis of mitochondrial genome-encoded proteins, including at least some of the essential transmembrane subunits of the mitochondrial respiratory chain. The mitoribosomes are attached to the mitochondrial inner membrane and translation products are cotranslationally integrated into the membrane.</text>
</comment>
<keyword evidence="9" id="KW-1185">Reference proteome</keyword>
<comment type="similarity">
    <text evidence="2">Belongs to the bacterial ribosomal protein bS6 family.</text>
</comment>
<name>A0AAV9P4Y8_9PEZI</name>
<dbReference type="PANTHER" id="PTHR21011">
    <property type="entry name" value="MITOCHONDRIAL 28S RIBOSOMAL PROTEIN S6"/>
    <property type="match status" value="1"/>
</dbReference>
<dbReference type="Gene3D" id="3.30.70.60">
    <property type="match status" value="1"/>
</dbReference>
<dbReference type="GeneID" id="89928615"/>
<accession>A0AAV9P4Y8</accession>
<dbReference type="AlphaFoldDB" id="A0AAV9P4Y8"/>
<dbReference type="InterPro" id="IPR000529">
    <property type="entry name" value="Ribosomal_bS6"/>
</dbReference>
<protein>
    <recommendedName>
        <fullName evidence="6">Small ribosomal subunit protein bS6m</fullName>
    </recommendedName>
</protein>
<evidence type="ECO:0000313" key="8">
    <source>
        <dbReference type="EMBL" id="KAK5167580.1"/>
    </source>
</evidence>
<comment type="caution">
    <text evidence="8">The sequence shown here is derived from an EMBL/GenBank/DDBJ whole genome shotgun (WGS) entry which is preliminary data.</text>
</comment>
<reference evidence="8 9" key="1">
    <citation type="submission" date="2023-08" db="EMBL/GenBank/DDBJ databases">
        <title>Black Yeasts Isolated from many extreme environments.</title>
        <authorList>
            <person name="Coleine C."/>
            <person name="Stajich J.E."/>
            <person name="Selbmann L."/>
        </authorList>
    </citation>
    <scope>NUCLEOTIDE SEQUENCE [LARGE SCALE GENOMIC DNA]</scope>
    <source>
        <strain evidence="8 9">CCFEE 5935</strain>
    </source>
</reference>
<keyword evidence="4" id="KW-0496">Mitochondrion</keyword>
<dbReference type="GO" id="GO:0003735">
    <property type="term" value="F:structural constituent of ribosome"/>
    <property type="evidence" value="ECO:0007669"/>
    <property type="project" value="InterPro"/>
</dbReference>
<proteinExistence type="inferred from homology"/>
<gene>
    <name evidence="8" type="ORF">LTR77_007279</name>
</gene>
<comment type="subcellular location">
    <subcellularLocation>
        <location evidence="1">Mitochondrion</location>
    </subcellularLocation>
</comment>
<evidence type="ECO:0000313" key="9">
    <source>
        <dbReference type="Proteomes" id="UP001337655"/>
    </source>
</evidence>
<keyword evidence="3" id="KW-0689">Ribosomal protein</keyword>
<sequence>MLYELIGVVSHLLHTQNPQLTPPRSAPAAPSTRSKICLRIAKTTGNQILSSGGVVRGITNWGTFLLPKPARKAGTTYHQGQYFILRFDSSAKTQHAVRRTLGLDPRMIRFSVVKMGSKLDEIAEVRGKAEWEGAEGKGSG</sequence>
<dbReference type="Proteomes" id="UP001337655">
    <property type="component" value="Unassembled WGS sequence"/>
</dbReference>
<dbReference type="InterPro" id="IPR035980">
    <property type="entry name" value="Ribosomal_bS6_sf"/>
</dbReference>
<dbReference type="CDD" id="cd15465">
    <property type="entry name" value="bS6_mito"/>
    <property type="match status" value="1"/>
</dbReference>